<proteinExistence type="predicted"/>
<evidence type="ECO:0000256" key="1">
    <source>
        <dbReference type="SAM" id="Phobius"/>
    </source>
</evidence>
<reference evidence="2 3" key="1">
    <citation type="journal article" date="2018" name="Sci. Rep.">
        <title>Comparative genomics provides insights into the lifestyle and reveals functional heterogeneity of dark septate endophytic fungi.</title>
        <authorList>
            <person name="Knapp D.G."/>
            <person name="Nemeth J.B."/>
            <person name="Barry K."/>
            <person name="Hainaut M."/>
            <person name="Henrissat B."/>
            <person name="Johnson J."/>
            <person name="Kuo A."/>
            <person name="Lim J.H.P."/>
            <person name="Lipzen A."/>
            <person name="Nolan M."/>
            <person name="Ohm R.A."/>
            <person name="Tamas L."/>
            <person name="Grigoriev I.V."/>
            <person name="Spatafora J.W."/>
            <person name="Nagy L.G."/>
            <person name="Kovacs G.M."/>
        </authorList>
    </citation>
    <scope>NUCLEOTIDE SEQUENCE [LARGE SCALE GENOMIC DNA]</scope>
    <source>
        <strain evidence="2 3">DSE2036</strain>
    </source>
</reference>
<keyword evidence="3" id="KW-1185">Reference proteome</keyword>
<evidence type="ECO:0000313" key="3">
    <source>
        <dbReference type="Proteomes" id="UP000244855"/>
    </source>
</evidence>
<dbReference type="EMBL" id="KZ805588">
    <property type="protein sequence ID" value="PVH93462.1"/>
    <property type="molecule type" value="Genomic_DNA"/>
</dbReference>
<keyword evidence="1" id="KW-0472">Membrane</keyword>
<sequence length="134" mass="15096">MGCSVVCIAAPLRALKICCCRYASTLLGIEYSLSRYYGIIWKLWHEQHKQPLHSTYIVISPFLLVTLSPAPFLLPFMPRSLKHGQNPRIHTKTSLAPAVRQRPRCHADGACLETASFRSPLHEPHIIIKPPIAM</sequence>
<organism evidence="2 3">
    <name type="scientific">Periconia macrospinosa</name>
    <dbReference type="NCBI Taxonomy" id="97972"/>
    <lineage>
        <taxon>Eukaryota</taxon>
        <taxon>Fungi</taxon>
        <taxon>Dikarya</taxon>
        <taxon>Ascomycota</taxon>
        <taxon>Pezizomycotina</taxon>
        <taxon>Dothideomycetes</taxon>
        <taxon>Pleosporomycetidae</taxon>
        <taxon>Pleosporales</taxon>
        <taxon>Massarineae</taxon>
        <taxon>Periconiaceae</taxon>
        <taxon>Periconia</taxon>
    </lineage>
</organism>
<keyword evidence="1" id="KW-0812">Transmembrane</keyword>
<evidence type="ECO:0000313" key="2">
    <source>
        <dbReference type="EMBL" id="PVH93462.1"/>
    </source>
</evidence>
<dbReference type="Proteomes" id="UP000244855">
    <property type="component" value="Unassembled WGS sequence"/>
</dbReference>
<keyword evidence="1" id="KW-1133">Transmembrane helix</keyword>
<name>A0A2V1D604_9PLEO</name>
<protein>
    <submittedName>
        <fullName evidence="2">Uncharacterized protein</fullName>
    </submittedName>
</protein>
<dbReference type="AlphaFoldDB" id="A0A2V1D604"/>
<gene>
    <name evidence="2" type="ORF">DM02DRAFT_222868</name>
</gene>
<feature type="transmembrane region" description="Helical" evidence="1">
    <location>
        <begin position="56"/>
        <end position="76"/>
    </location>
</feature>
<accession>A0A2V1D604</accession>